<dbReference type="InterPro" id="IPR000182">
    <property type="entry name" value="GNAT_dom"/>
</dbReference>
<organism evidence="2 3">
    <name type="scientific">Agromyces ramosus</name>
    <dbReference type="NCBI Taxonomy" id="33879"/>
    <lineage>
        <taxon>Bacteria</taxon>
        <taxon>Bacillati</taxon>
        <taxon>Actinomycetota</taxon>
        <taxon>Actinomycetes</taxon>
        <taxon>Micrococcales</taxon>
        <taxon>Microbacteriaceae</taxon>
        <taxon>Agromyces</taxon>
    </lineage>
</organism>
<accession>A0ABU0RAZ2</accession>
<dbReference type="SUPFAM" id="SSF55729">
    <property type="entry name" value="Acyl-CoA N-acyltransferases (Nat)"/>
    <property type="match status" value="1"/>
</dbReference>
<comment type="caution">
    <text evidence="2">The sequence shown here is derived from an EMBL/GenBank/DDBJ whole genome shotgun (WGS) entry which is preliminary data.</text>
</comment>
<reference evidence="2 3" key="1">
    <citation type="submission" date="2023-07" db="EMBL/GenBank/DDBJ databases">
        <title>Comparative genomics of wheat-associated soil bacteria to identify genetic determinants of phenazine resistance.</title>
        <authorList>
            <person name="Mouncey N."/>
        </authorList>
    </citation>
    <scope>NUCLEOTIDE SEQUENCE [LARGE SCALE GENOMIC DNA]</scope>
    <source>
        <strain evidence="2 3">V3I3</strain>
    </source>
</reference>
<dbReference type="InterPro" id="IPR016181">
    <property type="entry name" value="Acyl_CoA_acyltransferase"/>
</dbReference>
<protein>
    <submittedName>
        <fullName evidence="2">Ribosomal protein S18 acetylase RimI-like enzyme</fullName>
    </submittedName>
</protein>
<dbReference type="InterPro" id="IPR051822">
    <property type="entry name" value="Glycosyl_Hydrolase_84"/>
</dbReference>
<gene>
    <name evidence="2" type="ORF">QFZ26_002786</name>
</gene>
<dbReference type="Proteomes" id="UP001239083">
    <property type="component" value="Unassembled WGS sequence"/>
</dbReference>
<keyword evidence="3" id="KW-1185">Reference proteome</keyword>
<evidence type="ECO:0000313" key="3">
    <source>
        <dbReference type="Proteomes" id="UP001239083"/>
    </source>
</evidence>
<feature type="domain" description="N-acetyltransferase" evidence="1">
    <location>
        <begin position="74"/>
        <end position="218"/>
    </location>
</feature>
<dbReference type="Pfam" id="PF00583">
    <property type="entry name" value="Acetyltransf_1"/>
    <property type="match status" value="1"/>
</dbReference>
<name>A0ABU0RAZ2_9MICO</name>
<evidence type="ECO:0000313" key="2">
    <source>
        <dbReference type="EMBL" id="MDQ0895231.1"/>
    </source>
</evidence>
<evidence type="ECO:0000259" key="1">
    <source>
        <dbReference type="PROSITE" id="PS51186"/>
    </source>
</evidence>
<dbReference type="EMBL" id="JAUSYY010000001">
    <property type="protein sequence ID" value="MDQ0895231.1"/>
    <property type="molecule type" value="Genomic_DNA"/>
</dbReference>
<sequence length="227" mass="24475">MQASKRVDDPTYVIRPYEAADRDGVALVCLRTAAGGGDATGVYSDDTLMPEVFALPYVDYAPDLAFVVSDGRRVLGYVIGVADTAAFIEWWKQKWAPGFAARHPSPGAATGHDPGFTEVQLIEAGTNPERMRIAELDEYPAHLHIDLLPELQGQGFGRRLIDTLRAALAERGVPAVHLGMDAANTGARAFYDRLGFHELPSSRPQEPLLGIETNDTIDTADAATAGE</sequence>
<proteinExistence type="predicted"/>
<dbReference type="Gene3D" id="3.40.630.30">
    <property type="match status" value="1"/>
</dbReference>
<dbReference type="CDD" id="cd04301">
    <property type="entry name" value="NAT_SF"/>
    <property type="match status" value="1"/>
</dbReference>
<dbReference type="PROSITE" id="PS51186">
    <property type="entry name" value="GNAT"/>
    <property type="match status" value="1"/>
</dbReference>
<dbReference type="PANTHER" id="PTHR13170:SF16">
    <property type="entry name" value="PROTEIN O-GLCNACASE"/>
    <property type="match status" value="1"/>
</dbReference>
<dbReference type="PANTHER" id="PTHR13170">
    <property type="entry name" value="O-GLCNACASE"/>
    <property type="match status" value="1"/>
</dbReference>